<evidence type="ECO:0000259" key="4">
    <source>
        <dbReference type="Pfam" id="PF03016"/>
    </source>
</evidence>
<feature type="coiled-coil region" evidence="2">
    <location>
        <begin position="1672"/>
        <end position="1699"/>
    </location>
</feature>
<dbReference type="InterPro" id="IPR027443">
    <property type="entry name" value="IPNS-like_sf"/>
</dbReference>
<keyword evidence="3" id="KW-0732">Signal</keyword>
<dbReference type="Proteomes" id="UP000604046">
    <property type="component" value="Unassembled WGS sequence"/>
</dbReference>
<feature type="domain" description="Exostosin GT47" evidence="4">
    <location>
        <begin position="1250"/>
        <end position="1527"/>
    </location>
</feature>
<dbReference type="NCBIfam" id="TIGR01444">
    <property type="entry name" value="fkbM_fam"/>
    <property type="match status" value="1"/>
</dbReference>
<accession>A0A812V2R5</accession>
<comment type="caution">
    <text evidence="5">The sequence shown here is derived from an EMBL/GenBank/DDBJ whole genome shotgun (WGS) entry which is preliminary data.</text>
</comment>
<feature type="domain" description="Exostosin GT47" evidence="4">
    <location>
        <begin position="2374"/>
        <end position="2637"/>
    </location>
</feature>
<dbReference type="InterPro" id="IPR029063">
    <property type="entry name" value="SAM-dependent_MTases_sf"/>
</dbReference>
<proteinExistence type="inferred from homology"/>
<dbReference type="OrthoDB" id="406773at2759"/>
<feature type="signal peptide" evidence="3">
    <location>
        <begin position="1"/>
        <end position="22"/>
    </location>
</feature>
<dbReference type="EMBL" id="CAJNDS010002827">
    <property type="protein sequence ID" value="CAE7611112.1"/>
    <property type="molecule type" value="Genomic_DNA"/>
</dbReference>
<dbReference type="Pfam" id="PF13578">
    <property type="entry name" value="Methyltransf_24"/>
    <property type="match status" value="1"/>
</dbReference>
<keyword evidence="2" id="KW-0175">Coiled coil</keyword>
<organism evidence="5 6">
    <name type="scientific">Symbiodinium natans</name>
    <dbReference type="NCBI Taxonomy" id="878477"/>
    <lineage>
        <taxon>Eukaryota</taxon>
        <taxon>Sar</taxon>
        <taxon>Alveolata</taxon>
        <taxon>Dinophyceae</taxon>
        <taxon>Suessiales</taxon>
        <taxon>Symbiodiniaceae</taxon>
        <taxon>Symbiodinium</taxon>
    </lineage>
</organism>
<dbReference type="Pfam" id="PF03016">
    <property type="entry name" value="Exostosin_GT47"/>
    <property type="match status" value="2"/>
</dbReference>
<dbReference type="Gene3D" id="2.60.120.330">
    <property type="entry name" value="B-lactam Antibiotic, Isopenicillin N Synthase, Chain"/>
    <property type="match status" value="1"/>
</dbReference>
<dbReference type="Gene3D" id="3.40.50.150">
    <property type="entry name" value="Vaccinia Virus protein VP39"/>
    <property type="match status" value="2"/>
</dbReference>
<protein>
    <recommendedName>
        <fullName evidence="4">Exostosin GT47 domain-containing protein</fullName>
    </recommendedName>
</protein>
<dbReference type="InterPro" id="IPR006342">
    <property type="entry name" value="FkbM_mtfrase"/>
</dbReference>
<evidence type="ECO:0000313" key="6">
    <source>
        <dbReference type="Proteomes" id="UP000604046"/>
    </source>
</evidence>
<comment type="similarity">
    <text evidence="1">Belongs to the glycosyltransferase 47 family.</text>
</comment>
<evidence type="ECO:0000313" key="5">
    <source>
        <dbReference type="EMBL" id="CAE7611112.1"/>
    </source>
</evidence>
<dbReference type="InterPro" id="IPR040911">
    <property type="entry name" value="Exostosin_GT47"/>
</dbReference>
<dbReference type="GO" id="GO:0016757">
    <property type="term" value="F:glycosyltransferase activity"/>
    <property type="evidence" value="ECO:0007669"/>
    <property type="project" value="InterPro"/>
</dbReference>
<dbReference type="SUPFAM" id="SSF53335">
    <property type="entry name" value="S-adenosyl-L-methionine-dependent methyltransferases"/>
    <property type="match status" value="3"/>
</dbReference>
<keyword evidence="6" id="KW-1185">Reference proteome</keyword>
<reference evidence="5" key="1">
    <citation type="submission" date="2021-02" db="EMBL/GenBank/DDBJ databases">
        <authorList>
            <person name="Dougan E. K."/>
            <person name="Rhodes N."/>
            <person name="Thang M."/>
            <person name="Chan C."/>
        </authorList>
    </citation>
    <scope>NUCLEOTIDE SEQUENCE</scope>
</reference>
<evidence type="ECO:0000256" key="3">
    <source>
        <dbReference type="SAM" id="SignalP"/>
    </source>
</evidence>
<dbReference type="InterPro" id="IPR004263">
    <property type="entry name" value="Exostosin"/>
</dbReference>
<evidence type="ECO:0000256" key="1">
    <source>
        <dbReference type="ARBA" id="ARBA00010271"/>
    </source>
</evidence>
<gene>
    <name evidence="5" type="ORF">SNAT2548_LOCUS34736</name>
</gene>
<name>A0A812V2R5_9DINO</name>
<feature type="chain" id="PRO_5032279944" description="Exostosin GT47 domain-containing protein" evidence="3">
    <location>
        <begin position="23"/>
        <end position="2717"/>
    </location>
</feature>
<dbReference type="PANTHER" id="PTHR11062">
    <property type="entry name" value="EXOSTOSIN HEPARAN SULFATE GLYCOSYLTRANSFERASE -RELATED"/>
    <property type="match status" value="1"/>
</dbReference>
<evidence type="ECO:0000256" key="2">
    <source>
        <dbReference type="SAM" id="Coils"/>
    </source>
</evidence>
<sequence>MMPGFIDLWMLGVACLFFVANAQNLVHYLSKPWYLRPRVAFPDLRIQKRVESAPFYWRTPIFIICRDRLYYLQMLVSQLHSLGYYHLIALDNNSTYKPLLSYYREKLLWVVRMASNLGNEISKVLWRMHWNRSTSMVEYINQFGGRYVLADPDTLFEANVPRNWLQHFWEIMDRHRVRKVGAALRLDDLPEHYAARKQVWQHECRFWQEDLLVPGERQVFWAAIDTTIGLAKISHETMPASNPGTCLRVAGPFAVRHLPWYENSGWLLPDVGYARKNRERGHTFGWWSHAEGFARRGKQVIDSESPTGQFQRPVNQTFAFPAGVQYVGFCRRFSQGIAVTAVQPPQCQHSYVPETEVSLMEKAGVKLRFAGSAGHEDSWRSFRGEGSQFFAVRRLLKDQVRVVLDIGAGIGLAAIWFGQQGARVVALEPEQSFFEALCRNLAANAPEDVGIRVKALRAVLGPRDEELSISASTSSFQTQSVSISTLRLQAIELEDVGLVRQLRNNKGNGGSAGGLTALRLFVLDTRNDSVELFREDLEALQKETRGGACAYRSANGHFAESQTESRASLLIKIQESVLRRGASWEEAEQDAAEMLLCHAMSSQCANMTVFLTSLAWDLVESGPLSAFDAMDRPGLDPSLACLEPALEELIADLDTVMIRDQEPSLWTLTAGLSALRAVSMPCLLGSLGSHPEIFERGSCFAKSMRLAISSMGNAGHWDLARRLFEMATTVYVGRVQLAPWMSFHFMPLPYLPQLLSKPFWESDLSAPIPRLISMLERNWRTLREEFVSASLSEDGRSQLSRDAYKETLNKEWVKMELFNCLGGWDRCETQLGKYPLHEKVGWIILKANQAAPYHTGDSRRINLFVCLLGCEGAFVVVAGVLRVFEPGRVVSYQDGFGHLAVNSGDKDRVLFIVSMLHPQLWSLVEDERAESGWHYTRDAEGRMGVELQQGFASVEPRGRADFVLPSFKSRSEFGEILSKLNFTKGVEIGVQRGAHAELLLNKWRGCGRFVLVDLYKPADVEADHPRFKQHVKSKDMQLSEMFNRKLKRGKCVESFEQALESPRCGTQLELCADFAHKCADRYADHSFDFIYVDAMHDRKSVLRDIRTWWPKLRQGGIMAGHDYMDHNSYVRHGFRKALARYSVNFDGTPDDTKRFARGAVDDFFSCAVADEHDTVPSRGRHCEHRRQVSIAYDIDETLDDTSPGPVFKAWGTSHGEEDKIEQEAQASGSSCDFMRSPCDEEQWASKFSVARQRGEEVILLRKLMASSSCPEVQTTRPEEADVFVVPYLAGLDCFFASHQFRCPLKSDAQALDLFNFLDHYSPATRHRHLFLATADLHSLPLQLQAQPLLVSHGAAWGGSPGQLVSSSGVADVFAHRPLPHMQRQDPILFWLATSMTSALRRMMVTQLLQFHDMFPAERRGDVLGRGGKVVVHQLERMTQQPPPKQFADERQRALFCPAPPGETSGGLKRVMDALLAGCLPVVVAFQTNMGSGTSWWRHNGPPLEWSLPFPWEIDWRRLVVEVSEADFWEGKLAQTCVGLSAEEESDKRSYLAKVRGLLRYDLAGGSRDAFSLLMDGVRRSLRQQEVSGAAQNSAWSVLVPHVCTAIPRQMERVKMYMNEASSVEKRWSNAFSEITCHDPGWWRPASALWNVSMRSAVSLEQYSLAATWLLGNQHYVHVYDRLKRDVDDLREQRRLLSASWFASCFPDVPVACHENLVQVEGQVAVERCMEEPLTQPGTSCRLLPEVAQIPPLLTPRPLLQMELVKAVCNPLHENGASASNLTWVIGADTELVIHTAIYNSCELAGKERGGRLLLQHTMARLYHSLRGERIPELLMLVGLAETAGVLSVEAIREKFTARLSSRLKRGVWNWIYVVEGPPGQSDPCQGDNFMSVSCQTDSVPRALIFPTKLFRRGLLQSLEAASGLSSEDPRDDLLILKAMFQYGAGQVEILHEPLPYELGSKDDPRVPDAVRAYEAFNGSSYLHLGCAVCLQNRGMFFLFDWQPEMTLRRGILGLIFNSLGLSAKTIAIVGGCMPLSDRPPTLQELMEDQQESVEEKSILCTRSTHCSVVPSPIWELVPAVLLLPEKWSLMCEPLRATLMNMKIETDSASQAWFQLAAKVCNESEKSKGEVSIDEKSGVWGFTSCHRRYYLDMGLAQYMGVLFAKSSVLEFGAGCGCYTAYLRDVAHTQSVTAYDGIPNIRNLTRDLVYEADLTKDLSSLIQGHDWTLCTEVTEHIPGEFEDMVLANIALRARCGVLLSWAVPGQGGAGHVNEKWNEYVVYRMQSLGLHFDLQSSLDLRSASDTCHWFKRTLMLFRRPDSPGHCQESQKTTNVYIYDHHVLRFLRPRLSGVSPQLWNDYYELSNSPWDVLNRSEADVQELEVSFPDAILQKELRGVVGSRWRQVRVVQEPKEAELLLFVVWQEAFCRAAGDIGEVFPCPSYLKLLDWLETTSGWQLHQGRNHVILLDHLPSVIRARAGVTRRSIVATTGDGAGGSHPILRDQSVALVLPYYVHFWKYHAGPPNRARKALIGFVGSKNHVPHRALNATARSLNLAKDLSENCLPGECLVRWTERATRRDYKILKHSIFCPVTSSKLFFLAVLAGCIPVIVSDLPLPFEFILYWEGSHISISEADFTRPAFSLPEFVRSMSLRKVNKMQVRLVEVQSALIFSHGCSPLWKSRLPSRQRTPWCRHQAESMPDAVDYFVHGVLHVHNLRSTA</sequence>